<evidence type="ECO:0000313" key="2">
    <source>
        <dbReference type="EMBL" id="KAG5631313.1"/>
    </source>
</evidence>
<dbReference type="OrthoDB" id="1327544at2759"/>
<organism evidence="2 3">
    <name type="scientific">Solanum commersonii</name>
    <name type="common">Commerson's wild potato</name>
    <name type="synonym">Commerson's nightshade</name>
    <dbReference type="NCBI Taxonomy" id="4109"/>
    <lineage>
        <taxon>Eukaryota</taxon>
        <taxon>Viridiplantae</taxon>
        <taxon>Streptophyta</taxon>
        <taxon>Embryophyta</taxon>
        <taxon>Tracheophyta</taxon>
        <taxon>Spermatophyta</taxon>
        <taxon>Magnoliopsida</taxon>
        <taxon>eudicotyledons</taxon>
        <taxon>Gunneridae</taxon>
        <taxon>Pentapetalae</taxon>
        <taxon>asterids</taxon>
        <taxon>lamiids</taxon>
        <taxon>Solanales</taxon>
        <taxon>Solanaceae</taxon>
        <taxon>Solanoideae</taxon>
        <taxon>Solaneae</taxon>
        <taxon>Solanum</taxon>
    </lineage>
</organism>
<keyword evidence="3" id="KW-1185">Reference proteome</keyword>
<protein>
    <submittedName>
        <fullName evidence="2">Uncharacterized protein</fullName>
    </submittedName>
</protein>
<gene>
    <name evidence="2" type="ORF">H5410_003030</name>
</gene>
<evidence type="ECO:0000313" key="3">
    <source>
        <dbReference type="Proteomes" id="UP000824120"/>
    </source>
</evidence>
<reference evidence="2 3" key="1">
    <citation type="submission" date="2020-09" db="EMBL/GenBank/DDBJ databases">
        <title>De no assembly of potato wild relative species, Solanum commersonii.</title>
        <authorList>
            <person name="Cho K."/>
        </authorList>
    </citation>
    <scope>NUCLEOTIDE SEQUENCE [LARGE SCALE GENOMIC DNA]</scope>
    <source>
        <strain evidence="2">LZ3.2</strain>
        <tissue evidence="2">Leaf</tissue>
    </source>
</reference>
<proteinExistence type="predicted"/>
<dbReference type="EMBL" id="JACXVP010000001">
    <property type="protein sequence ID" value="KAG5631313.1"/>
    <property type="molecule type" value="Genomic_DNA"/>
</dbReference>
<evidence type="ECO:0000256" key="1">
    <source>
        <dbReference type="SAM" id="MobiDB-lite"/>
    </source>
</evidence>
<dbReference type="Proteomes" id="UP000824120">
    <property type="component" value="Chromosome 1"/>
</dbReference>
<accession>A0A9J6B3M5</accession>
<name>A0A9J6B3M5_SOLCO</name>
<dbReference type="AlphaFoldDB" id="A0A9J6B3M5"/>
<sequence>MNSKTPVLEIGESGEQMPTNPSPIVIDVDHCADNDIPTPVIPPVVAKDHCDNNDIPTPVSPMVAAVEVNRGRMDVQEKTSILQEGALRGRETVKRTVELSFQTA</sequence>
<comment type="caution">
    <text evidence="2">The sequence shown here is derived from an EMBL/GenBank/DDBJ whole genome shotgun (WGS) entry which is preliminary data.</text>
</comment>
<feature type="region of interest" description="Disordered" evidence="1">
    <location>
        <begin position="1"/>
        <end position="22"/>
    </location>
</feature>